<reference evidence="2 3" key="1">
    <citation type="submission" date="2017-02" db="EMBL/GenBank/DDBJ databases">
        <authorList>
            <person name="Peterson S.W."/>
        </authorList>
    </citation>
    <scope>NUCLEOTIDE SEQUENCE [LARGE SCALE GENOMIC DNA]</scope>
    <source>
        <strain evidence="2 3">3F5N</strain>
    </source>
</reference>
<evidence type="ECO:0000313" key="2">
    <source>
        <dbReference type="EMBL" id="SJM65192.1"/>
    </source>
</evidence>
<gene>
    <name evidence="2" type="ORF">FM111_11075</name>
</gene>
<dbReference type="Proteomes" id="UP000195766">
    <property type="component" value="Unassembled WGS sequence"/>
</dbReference>
<name>A0A1R4GB10_BREDI</name>
<dbReference type="NCBIfam" id="NF038354">
    <property type="entry name" value="trnsprt_adja_43"/>
    <property type="match status" value="1"/>
</dbReference>
<evidence type="ECO:0000256" key="1">
    <source>
        <dbReference type="SAM" id="Phobius"/>
    </source>
</evidence>
<keyword evidence="1" id="KW-1133">Transmembrane helix</keyword>
<dbReference type="RefSeq" id="WP_218779206.1">
    <property type="nucleotide sequence ID" value="NZ_FUIE01000057.1"/>
</dbReference>
<dbReference type="AlphaFoldDB" id="A0A1R4GB10"/>
<accession>A0A1R4GB10</accession>
<proteinExistence type="predicted"/>
<evidence type="ECO:0000313" key="3">
    <source>
        <dbReference type="Proteomes" id="UP000195766"/>
    </source>
</evidence>
<keyword evidence="1" id="KW-0472">Membrane</keyword>
<keyword evidence="1" id="KW-0812">Transmembrane</keyword>
<protein>
    <submittedName>
        <fullName evidence="2">Uncharacterized protein</fullName>
    </submittedName>
</protein>
<dbReference type="EMBL" id="FUIE01000057">
    <property type="protein sequence ID" value="SJM65192.1"/>
    <property type="molecule type" value="Genomic_DNA"/>
</dbReference>
<feature type="transmembrane region" description="Helical" evidence="1">
    <location>
        <begin position="6"/>
        <end position="29"/>
    </location>
</feature>
<dbReference type="InterPro" id="IPR049820">
    <property type="entry name" value="Trnsprt_adja_ssu-like"/>
</dbReference>
<organism evidence="2 3">
    <name type="scientific">Brevundimonas diminuta 3F5N</name>
    <dbReference type="NCBI Taxonomy" id="1255603"/>
    <lineage>
        <taxon>Bacteria</taxon>
        <taxon>Pseudomonadati</taxon>
        <taxon>Pseudomonadota</taxon>
        <taxon>Alphaproteobacteria</taxon>
        <taxon>Caulobacterales</taxon>
        <taxon>Caulobacteraceae</taxon>
        <taxon>Brevundimonas</taxon>
    </lineage>
</organism>
<sequence length="43" mass="5108">MTPFWLTVYVLMWPVIVAGVLAFIARAFFREWLDAHRRGEPMI</sequence>